<dbReference type="PROSITE" id="PS50995">
    <property type="entry name" value="HTH_MARR_2"/>
    <property type="match status" value="1"/>
</dbReference>
<dbReference type="OrthoDB" id="8635520at2"/>
<accession>A0A4Q7U602</accession>
<sequence>MTEQESQAWLGLVTVSQLLPHVLDAQLLRDSQLTHFEFTVLSSLYVAPDSTLRMSQLAEQTAATLPRLSHVCTRMEKRGLIERLPCAEDRRATNAHLTSLGRRQFIRAIPKHIELVRSLVIDALTPDELDALGAISAKIGERLSERQA</sequence>
<reference evidence="2 3" key="1">
    <citation type="journal article" date="2015" name="Stand. Genomic Sci.">
        <title>Genomic Encyclopedia of Bacterial and Archaeal Type Strains, Phase III: the genomes of soil and plant-associated and newly described type strains.</title>
        <authorList>
            <person name="Whitman W.B."/>
            <person name="Woyke T."/>
            <person name="Klenk H.P."/>
            <person name="Zhou Y."/>
            <person name="Lilburn T.G."/>
            <person name="Beck B.J."/>
            <person name="De Vos P."/>
            <person name="Vandamme P."/>
            <person name="Eisen J.A."/>
            <person name="Garrity G."/>
            <person name="Hugenholtz P."/>
            <person name="Kyrpides N.C."/>
        </authorList>
    </citation>
    <scope>NUCLEOTIDE SEQUENCE [LARGE SCALE GENOMIC DNA]</scope>
    <source>
        <strain evidence="2 3">RF6</strain>
    </source>
</reference>
<dbReference type="GO" id="GO:0006950">
    <property type="term" value="P:response to stress"/>
    <property type="evidence" value="ECO:0007669"/>
    <property type="project" value="TreeGrafter"/>
</dbReference>
<dbReference type="AlphaFoldDB" id="A0A4Q7U602"/>
<proteinExistence type="predicted"/>
<evidence type="ECO:0000313" key="2">
    <source>
        <dbReference type="EMBL" id="RZT68410.1"/>
    </source>
</evidence>
<keyword evidence="3" id="KW-1185">Reference proteome</keyword>
<dbReference type="InterPro" id="IPR000835">
    <property type="entry name" value="HTH_MarR-typ"/>
</dbReference>
<comment type="caution">
    <text evidence="2">The sequence shown here is derived from an EMBL/GenBank/DDBJ whole genome shotgun (WGS) entry which is preliminary data.</text>
</comment>
<dbReference type="SMART" id="SM00347">
    <property type="entry name" value="HTH_MARR"/>
    <property type="match status" value="1"/>
</dbReference>
<gene>
    <name evidence="2" type="ORF">EV139_0133</name>
</gene>
<dbReference type="PANTHER" id="PTHR33164:SF99">
    <property type="entry name" value="MARR FAMILY REGULATORY PROTEIN"/>
    <property type="match status" value="1"/>
</dbReference>
<evidence type="ECO:0000259" key="1">
    <source>
        <dbReference type="PROSITE" id="PS50995"/>
    </source>
</evidence>
<dbReference type="PRINTS" id="PR00598">
    <property type="entry name" value="HTHMARR"/>
</dbReference>
<dbReference type="SUPFAM" id="SSF46785">
    <property type="entry name" value="Winged helix' DNA-binding domain"/>
    <property type="match status" value="1"/>
</dbReference>
<evidence type="ECO:0000313" key="3">
    <source>
        <dbReference type="Proteomes" id="UP000291832"/>
    </source>
</evidence>
<dbReference type="InterPro" id="IPR036388">
    <property type="entry name" value="WH-like_DNA-bd_sf"/>
</dbReference>
<name>A0A4Q7U602_9MICO</name>
<dbReference type="Proteomes" id="UP000291832">
    <property type="component" value="Unassembled WGS sequence"/>
</dbReference>
<protein>
    <submittedName>
        <fullName evidence="2">MarR family transcriptional regulator</fullName>
    </submittedName>
</protein>
<feature type="domain" description="HTH marR-type" evidence="1">
    <location>
        <begin position="5"/>
        <end position="141"/>
    </location>
</feature>
<dbReference type="InterPro" id="IPR036390">
    <property type="entry name" value="WH_DNA-bd_sf"/>
</dbReference>
<dbReference type="PANTHER" id="PTHR33164">
    <property type="entry name" value="TRANSCRIPTIONAL REGULATOR, MARR FAMILY"/>
    <property type="match status" value="1"/>
</dbReference>
<dbReference type="Pfam" id="PF01047">
    <property type="entry name" value="MarR"/>
    <property type="match status" value="1"/>
</dbReference>
<dbReference type="GO" id="GO:0003700">
    <property type="term" value="F:DNA-binding transcription factor activity"/>
    <property type="evidence" value="ECO:0007669"/>
    <property type="project" value="InterPro"/>
</dbReference>
<dbReference type="InterPro" id="IPR039422">
    <property type="entry name" value="MarR/SlyA-like"/>
</dbReference>
<dbReference type="Gene3D" id="1.10.10.10">
    <property type="entry name" value="Winged helix-like DNA-binding domain superfamily/Winged helix DNA-binding domain"/>
    <property type="match status" value="1"/>
</dbReference>
<dbReference type="EMBL" id="SHKI01000002">
    <property type="protein sequence ID" value="RZT68410.1"/>
    <property type="molecule type" value="Genomic_DNA"/>
</dbReference>
<organism evidence="2 3">
    <name type="scientific">Leucobacter luti</name>
    <dbReference type="NCBI Taxonomy" id="340320"/>
    <lineage>
        <taxon>Bacteria</taxon>
        <taxon>Bacillati</taxon>
        <taxon>Actinomycetota</taxon>
        <taxon>Actinomycetes</taxon>
        <taxon>Micrococcales</taxon>
        <taxon>Microbacteriaceae</taxon>
        <taxon>Leucobacter</taxon>
    </lineage>
</organism>